<evidence type="ECO:0000313" key="2">
    <source>
        <dbReference type="Proteomes" id="UP000001542"/>
    </source>
</evidence>
<reference evidence="1" key="1">
    <citation type="submission" date="2006-10" db="EMBL/GenBank/DDBJ databases">
        <authorList>
            <person name="Amadeo P."/>
            <person name="Zhao Q."/>
            <person name="Wortman J."/>
            <person name="Fraser-Liggett C."/>
            <person name="Carlton J."/>
        </authorList>
    </citation>
    <scope>NUCLEOTIDE SEQUENCE</scope>
    <source>
        <strain evidence="1">G3</strain>
    </source>
</reference>
<protein>
    <submittedName>
        <fullName evidence="1">Uncharacterized protein</fullName>
    </submittedName>
</protein>
<proteinExistence type="predicted"/>
<gene>
    <name evidence="1" type="ORF">TVAG_010700</name>
</gene>
<dbReference type="VEuPathDB" id="TrichDB:TVAGG3_1011340"/>
<reference evidence="1" key="2">
    <citation type="journal article" date="2007" name="Science">
        <title>Draft genome sequence of the sexually transmitted pathogen Trichomonas vaginalis.</title>
        <authorList>
            <person name="Carlton J.M."/>
            <person name="Hirt R.P."/>
            <person name="Silva J.C."/>
            <person name="Delcher A.L."/>
            <person name="Schatz M."/>
            <person name="Zhao Q."/>
            <person name="Wortman J.R."/>
            <person name="Bidwell S.L."/>
            <person name="Alsmark U.C.M."/>
            <person name="Besteiro S."/>
            <person name="Sicheritz-Ponten T."/>
            <person name="Noel C.J."/>
            <person name="Dacks J.B."/>
            <person name="Foster P.G."/>
            <person name="Simillion C."/>
            <person name="Van de Peer Y."/>
            <person name="Miranda-Saavedra D."/>
            <person name="Barton G.J."/>
            <person name="Westrop G.D."/>
            <person name="Mueller S."/>
            <person name="Dessi D."/>
            <person name="Fiori P.L."/>
            <person name="Ren Q."/>
            <person name="Paulsen I."/>
            <person name="Zhang H."/>
            <person name="Bastida-Corcuera F.D."/>
            <person name="Simoes-Barbosa A."/>
            <person name="Brown M.T."/>
            <person name="Hayes R.D."/>
            <person name="Mukherjee M."/>
            <person name="Okumura C.Y."/>
            <person name="Schneider R."/>
            <person name="Smith A.J."/>
            <person name="Vanacova S."/>
            <person name="Villalvazo M."/>
            <person name="Haas B.J."/>
            <person name="Pertea M."/>
            <person name="Feldblyum T.V."/>
            <person name="Utterback T.R."/>
            <person name="Shu C.L."/>
            <person name="Osoegawa K."/>
            <person name="de Jong P.J."/>
            <person name="Hrdy I."/>
            <person name="Horvathova L."/>
            <person name="Zubacova Z."/>
            <person name="Dolezal P."/>
            <person name="Malik S.B."/>
            <person name="Logsdon J.M. Jr."/>
            <person name="Henze K."/>
            <person name="Gupta A."/>
            <person name="Wang C.C."/>
            <person name="Dunne R.L."/>
            <person name="Upcroft J.A."/>
            <person name="Upcroft P."/>
            <person name="White O."/>
            <person name="Salzberg S.L."/>
            <person name="Tang P."/>
            <person name="Chiu C.-H."/>
            <person name="Lee Y.-S."/>
            <person name="Embley T.M."/>
            <person name="Coombs G.H."/>
            <person name="Mottram J.C."/>
            <person name="Tachezy J."/>
            <person name="Fraser-Liggett C.M."/>
            <person name="Johnson P.J."/>
        </authorList>
    </citation>
    <scope>NUCLEOTIDE SEQUENCE [LARGE SCALE GENOMIC DNA]</scope>
    <source>
        <strain evidence="1">G3</strain>
    </source>
</reference>
<keyword evidence="2" id="KW-1185">Reference proteome</keyword>
<sequence>MKSVSDNIEISKNDDGAIIMHNKVLNETYSAGKFEVVGVDDIPRHEDRNNGTLNIIVGGKYVPNEFPRLILLLHNS</sequence>
<accession>A2DNZ7</accession>
<dbReference type="Proteomes" id="UP000001542">
    <property type="component" value="Unassembled WGS sequence"/>
</dbReference>
<dbReference type="EMBL" id="DS113225">
    <property type="protein sequence ID" value="EAY17846.1"/>
    <property type="molecule type" value="Genomic_DNA"/>
</dbReference>
<dbReference type="InParanoid" id="A2DNZ7"/>
<evidence type="ECO:0000313" key="1">
    <source>
        <dbReference type="EMBL" id="EAY17846.1"/>
    </source>
</evidence>
<organism evidence="1 2">
    <name type="scientific">Trichomonas vaginalis (strain ATCC PRA-98 / G3)</name>
    <dbReference type="NCBI Taxonomy" id="412133"/>
    <lineage>
        <taxon>Eukaryota</taxon>
        <taxon>Metamonada</taxon>
        <taxon>Parabasalia</taxon>
        <taxon>Trichomonadida</taxon>
        <taxon>Trichomonadidae</taxon>
        <taxon>Trichomonas</taxon>
    </lineage>
</organism>
<dbReference type="OrthoDB" id="5207264at2759"/>
<dbReference type="VEuPathDB" id="TrichDB:TVAG_010700"/>
<name>A2DNZ7_TRIV3</name>
<dbReference type="AlphaFoldDB" id="A2DNZ7"/>